<keyword evidence="1" id="KW-0963">Cytoplasm</keyword>
<protein>
    <submittedName>
        <fullName evidence="9">Molybdopterin-guanine dinucleotide biosynthesis protein A</fullName>
    </submittedName>
</protein>
<evidence type="ECO:0000259" key="8">
    <source>
        <dbReference type="Pfam" id="PF12804"/>
    </source>
</evidence>
<dbReference type="RefSeq" id="WP_209974409.1">
    <property type="nucleotide sequence ID" value="NZ_JAGGLB010000016.1"/>
</dbReference>
<dbReference type="Pfam" id="PF12804">
    <property type="entry name" value="NTP_transf_3"/>
    <property type="match status" value="1"/>
</dbReference>
<evidence type="ECO:0000313" key="10">
    <source>
        <dbReference type="Proteomes" id="UP001519287"/>
    </source>
</evidence>
<evidence type="ECO:0000256" key="2">
    <source>
        <dbReference type="ARBA" id="ARBA00022679"/>
    </source>
</evidence>
<sequence length="278" mass="30019">MMTGVILAGGMNRRMGGKLKALLPIEGIPLIRLQLQEMSQLCRDILIVTQTPQLLKDAIDGFDSARVRYMADIWPGKGPLSGIHAACKALESANSLELVDAAAPADSLELVDSVAPADSLKLVDSEAPADSIELLDSVASTESAGYSDTANENLLWIVGCDMPYISAAAAEALGGLCLDGDADAAIPVIGGRIQPLHGVYHRRIAGIAEELLSKETYRLMGLMERIEWKKADDEFFLQRKIDLQFTMNLNTHEEYNEAVNKAVNKIVNKAAKADSDLL</sequence>
<keyword evidence="5" id="KW-0460">Magnesium</keyword>
<dbReference type="InterPro" id="IPR029044">
    <property type="entry name" value="Nucleotide-diphossugar_trans"/>
</dbReference>
<organism evidence="9 10">
    <name type="scientific">Paenibacillus eucommiae</name>
    <dbReference type="NCBI Taxonomy" id="1355755"/>
    <lineage>
        <taxon>Bacteria</taxon>
        <taxon>Bacillati</taxon>
        <taxon>Bacillota</taxon>
        <taxon>Bacilli</taxon>
        <taxon>Bacillales</taxon>
        <taxon>Paenibacillaceae</taxon>
        <taxon>Paenibacillus</taxon>
    </lineage>
</organism>
<dbReference type="InterPro" id="IPR025877">
    <property type="entry name" value="MobA-like_NTP_Trfase"/>
</dbReference>
<evidence type="ECO:0000256" key="1">
    <source>
        <dbReference type="ARBA" id="ARBA00022490"/>
    </source>
</evidence>
<keyword evidence="6" id="KW-0342">GTP-binding</keyword>
<dbReference type="CDD" id="cd02503">
    <property type="entry name" value="MobA"/>
    <property type="match status" value="1"/>
</dbReference>
<dbReference type="PANTHER" id="PTHR19136:SF81">
    <property type="entry name" value="MOLYBDENUM COFACTOR GUANYLYLTRANSFERASE"/>
    <property type="match status" value="1"/>
</dbReference>
<gene>
    <name evidence="9" type="ORF">J2Z66_004567</name>
</gene>
<proteinExistence type="predicted"/>
<keyword evidence="4" id="KW-0547">Nucleotide-binding</keyword>
<comment type="caution">
    <text evidence="9">The sequence shown here is derived from an EMBL/GenBank/DDBJ whole genome shotgun (WGS) entry which is preliminary data.</text>
</comment>
<keyword evidence="7" id="KW-0501">Molybdenum cofactor biosynthesis</keyword>
<evidence type="ECO:0000256" key="4">
    <source>
        <dbReference type="ARBA" id="ARBA00022741"/>
    </source>
</evidence>
<dbReference type="PANTHER" id="PTHR19136">
    <property type="entry name" value="MOLYBDENUM COFACTOR GUANYLYLTRANSFERASE"/>
    <property type="match status" value="1"/>
</dbReference>
<dbReference type="Gene3D" id="3.90.550.10">
    <property type="entry name" value="Spore Coat Polysaccharide Biosynthesis Protein SpsA, Chain A"/>
    <property type="match status" value="2"/>
</dbReference>
<reference evidence="9 10" key="1">
    <citation type="submission" date="2021-03" db="EMBL/GenBank/DDBJ databases">
        <title>Genomic Encyclopedia of Type Strains, Phase IV (KMG-IV): sequencing the most valuable type-strain genomes for metagenomic binning, comparative biology and taxonomic classification.</title>
        <authorList>
            <person name="Goeker M."/>
        </authorList>
    </citation>
    <scope>NUCLEOTIDE SEQUENCE [LARGE SCALE GENOMIC DNA]</scope>
    <source>
        <strain evidence="9 10">DSM 26048</strain>
    </source>
</reference>
<name>A0ABS4J0U7_9BACL</name>
<keyword evidence="3" id="KW-0479">Metal-binding</keyword>
<accession>A0ABS4J0U7</accession>
<evidence type="ECO:0000256" key="7">
    <source>
        <dbReference type="ARBA" id="ARBA00023150"/>
    </source>
</evidence>
<dbReference type="Proteomes" id="UP001519287">
    <property type="component" value="Unassembled WGS sequence"/>
</dbReference>
<dbReference type="InterPro" id="IPR013482">
    <property type="entry name" value="Molybde_CF_guanTrfase"/>
</dbReference>
<keyword evidence="2" id="KW-0808">Transferase</keyword>
<dbReference type="SUPFAM" id="SSF53448">
    <property type="entry name" value="Nucleotide-diphospho-sugar transferases"/>
    <property type="match status" value="2"/>
</dbReference>
<evidence type="ECO:0000256" key="6">
    <source>
        <dbReference type="ARBA" id="ARBA00023134"/>
    </source>
</evidence>
<evidence type="ECO:0000256" key="5">
    <source>
        <dbReference type="ARBA" id="ARBA00022842"/>
    </source>
</evidence>
<evidence type="ECO:0000256" key="3">
    <source>
        <dbReference type="ARBA" id="ARBA00022723"/>
    </source>
</evidence>
<feature type="domain" description="MobA-like NTP transferase" evidence="8">
    <location>
        <begin position="4"/>
        <end position="216"/>
    </location>
</feature>
<keyword evidence="10" id="KW-1185">Reference proteome</keyword>
<dbReference type="EMBL" id="JAGGLB010000016">
    <property type="protein sequence ID" value="MBP1992950.1"/>
    <property type="molecule type" value="Genomic_DNA"/>
</dbReference>
<evidence type="ECO:0000313" key="9">
    <source>
        <dbReference type="EMBL" id="MBP1992950.1"/>
    </source>
</evidence>